<accession>A0A9N8DPA9</accession>
<name>A0A9N8DPA9_9STRA</name>
<evidence type="ECO:0000313" key="2">
    <source>
        <dbReference type="Proteomes" id="UP001153069"/>
    </source>
</evidence>
<dbReference type="Proteomes" id="UP001153069">
    <property type="component" value="Unassembled WGS sequence"/>
</dbReference>
<proteinExistence type="predicted"/>
<dbReference type="AlphaFoldDB" id="A0A9N8DPA9"/>
<keyword evidence="2" id="KW-1185">Reference proteome</keyword>
<gene>
    <name evidence="1" type="ORF">SEMRO_261_G101700.1</name>
</gene>
<sequence length="170" mass="19438">MLPSSHTADNKKWLQSIKQKVQEQSKFDDESWTYFIEKIAIKLRRKSHRDGPITKSLVRLLDLGVKQEAHLKILGDDGDKLEKKLNEDWHDSISNVISCYHIFECIQPQKSKNHGDQTVTPGSKPTPCRAALQKLVEEIEGTEFDVTWCGVDGCFSRQIKDSKVSRNNNS</sequence>
<comment type="caution">
    <text evidence="1">The sequence shown here is derived from an EMBL/GenBank/DDBJ whole genome shotgun (WGS) entry which is preliminary data.</text>
</comment>
<evidence type="ECO:0000313" key="1">
    <source>
        <dbReference type="EMBL" id="CAB9506272.1"/>
    </source>
</evidence>
<protein>
    <submittedName>
        <fullName evidence="1">Uncharacterized protein</fullName>
    </submittedName>
</protein>
<dbReference type="EMBL" id="CAICTM010000260">
    <property type="protein sequence ID" value="CAB9506272.1"/>
    <property type="molecule type" value="Genomic_DNA"/>
</dbReference>
<organism evidence="1 2">
    <name type="scientific">Seminavis robusta</name>
    <dbReference type="NCBI Taxonomy" id="568900"/>
    <lineage>
        <taxon>Eukaryota</taxon>
        <taxon>Sar</taxon>
        <taxon>Stramenopiles</taxon>
        <taxon>Ochrophyta</taxon>
        <taxon>Bacillariophyta</taxon>
        <taxon>Bacillariophyceae</taxon>
        <taxon>Bacillariophycidae</taxon>
        <taxon>Naviculales</taxon>
        <taxon>Naviculaceae</taxon>
        <taxon>Seminavis</taxon>
    </lineage>
</organism>
<reference evidence="1" key="1">
    <citation type="submission" date="2020-06" db="EMBL/GenBank/DDBJ databases">
        <authorList>
            <consortium name="Plant Systems Biology data submission"/>
        </authorList>
    </citation>
    <scope>NUCLEOTIDE SEQUENCE</scope>
    <source>
        <strain evidence="1">D6</strain>
    </source>
</reference>